<gene>
    <name evidence="3" type="primary">LOC112054430</name>
</gene>
<dbReference type="Gene3D" id="3.40.30.10">
    <property type="entry name" value="Glutaredoxin"/>
    <property type="match status" value="1"/>
</dbReference>
<dbReference type="PROSITE" id="PS51352">
    <property type="entry name" value="THIOREDOXIN_2"/>
    <property type="match status" value="1"/>
</dbReference>
<dbReference type="RefSeq" id="XP_023949986.2">
    <property type="nucleotide sequence ID" value="XM_024094218.2"/>
</dbReference>
<dbReference type="InterPro" id="IPR013766">
    <property type="entry name" value="Thioredoxin_domain"/>
</dbReference>
<organism evidence="2 3">
    <name type="scientific">Bicyclus anynana</name>
    <name type="common">Squinting bush brown butterfly</name>
    <dbReference type="NCBI Taxonomy" id="110368"/>
    <lineage>
        <taxon>Eukaryota</taxon>
        <taxon>Metazoa</taxon>
        <taxon>Ecdysozoa</taxon>
        <taxon>Arthropoda</taxon>
        <taxon>Hexapoda</taxon>
        <taxon>Insecta</taxon>
        <taxon>Pterygota</taxon>
        <taxon>Neoptera</taxon>
        <taxon>Endopterygota</taxon>
        <taxon>Lepidoptera</taxon>
        <taxon>Glossata</taxon>
        <taxon>Ditrysia</taxon>
        <taxon>Papilionoidea</taxon>
        <taxon>Nymphalidae</taxon>
        <taxon>Satyrinae</taxon>
        <taxon>Satyrini</taxon>
        <taxon>Mycalesina</taxon>
        <taxon>Bicyclus</taxon>
    </lineage>
</organism>
<keyword evidence="3" id="KW-0812">Transmembrane</keyword>
<protein>
    <submittedName>
        <fullName evidence="3">Thioredoxin-related transmembrane protein 2 homolog</fullName>
    </submittedName>
</protein>
<dbReference type="Proteomes" id="UP001652582">
    <property type="component" value="Chromosome 26"/>
</dbReference>
<dbReference type="Pfam" id="PF00085">
    <property type="entry name" value="Thioredoxin"/>
    <property type="match status" value="1"/>
</dbReference>
<proteinExistence type="predicted"/>
<dbReference type="PANTHER" id="PTHR45663">
    <property type="entry name" value="GEO12009P1"/>
    <property type="match status" value="1"/>
</dbReference>
<evidence type="ECO:0000313" key="3">
    <source>
        <dbReference type="RefSeq" id="XP_023949986.2"/>
    </source>
</evidence>
<dbReference type="SUPFAM" id="SSF52833">
    <property type="entry name" value="Thioredoxin-like"/>
    <property type="match status" value="1"/>
</dbReference>
<evidence type="ECO:0000259" key="1">
    <source>
        <dbReference type="PROSITE" id="PS51352"/>
    </source>
</evidence>
<name>A0A6J1P1H9_BICAN</name>
<dbReference type="InterPro" id="IPR036249">
    <property type="entry name" value="Thioredoxin-like_sf"/>
</dbReference>
<dbReference type="OrthoDB" id="20229at2759"/>
<keyword evidence="2" id="KW-1185">Reference proteome</keyword>
<feature type="domain" description="Thioredoxin" evidence="1">
    <location>
        <begin position="108"/>
        <end position="257"/>
    </location>
</feature>
<dbReference type="GO" id="GO:0005737">
    <property type="term" value="C:cytoplasm"/>
    <property type="evidence" value="ECO:0007669"/>
    <property type="project" value="TreeGrafter"/>
</dbReference>
<reference evidence="3" key="1">
    <citation type="submission" date="2025-08" db="UniProtKB">
        <authorList>
            <consortium name="RefSeq"/>
        </authorList>
    </citation>
    <scope>IDENTIFICATION</scope>
</reference>
<dbReference type="PANTHER" id="PTHR45663:SF11">
    <property type="entry name" value="GEO12009P1"/>
    <property type="match status" value="1"/>
</dbReference>
<accession>A0A6J1P1H9</accession>
<dbReference type="AlphaFoldDB" id="A0A6J1P1H9"/>
<dbReference type="GO" id="GO:0015035">
    <property type="term" value="F:protein-disulfide reductase activity"/>
    <property type="evidence" value="ECO:0007669"/>
    <property type="project" value="TreeGrafter"/>
</dbReference>
<keyword evidence="3" id="KW-0472">Membrane</keyword>
<dbReference type="KEGG" id="bany:112054430"/>
<dbReference type="GeneID" id="112054430"/>
<evidence type="ECO:0000313" key="2">
    <source>
        <dbReference type="Proteomes" id="UP001652582"/>
    </source>
</evidence>
<sequence>MSISKDLRQLLKPYYWVNILLSVTYIVCKRTVIICNILFPESDCELDSREAEILFFLLIVVMLRTRKAGSVTMVNYLSSSFVYTKIANWILWMYADVRYGLPFGAITVLSTLLLPEPSYSGVEHIIYFRGIETLDQELSHSSTTWLVCLYAAWHPACANFAPVFAELSASYNLENFKFGKLDIGRYPEAAKKYRVHDGPTSRQLPTVLLMVDGKEKMRRPQADSSGKLQKFHFSKDNMKAAFDLDGIYQQCKKKLAAKPSKKTE</sequence>